<evidence type="ECO:0000313" key="2">
    <source>
        <dbReference type="Proteomes" id="UP001159363"/>
    </source>
</evidence>
<keyword evidence="2" id="KW-1185">Reference proteome</keyword>
<protein>
    <submittedName>
        <fullName evidence="1">Uncharacterized protein</fullName>
    </submittedName>
</protein>
<dbReference type="Proteomes" id="UP001159363">
    <property type="component" value="Chromosome 2"/>
</dbReference>
<name>A0ABQ9I5Z6_9NEOP</name>
<comment type="caution">
    <text evidence="1">The sequence shown here is derived from an EMBL/GenBank/DDBJ whole genome shotgun (WGS) entry which is preliminary data.</text>
</comment>
<dbReference type="EMBL" id="JARBHB010000002">
    <property type="protein sequence ID" value="KAJ8892065.1"/>
    <property type="molecule type" value="Genomic_DNA"/>
</dbReference>
<reference evidence="1 2" key="1">
    <citation type="submission" date="2023-02" db="EMBL/GenBank/DDBJ databases">
        <title>LHISI_Scaffold_Assembly.</title>
        <authorList>
            <person name="Stuart O.P."/>
            <person name="Cleave R."/>
            <person name="Magrath M.J.L."/>
            <person name="Mikheyev A.S."/>
        </authorList>
    </citation>
    <scope>NUCLEOTIDE SEQUENCE [LARGE SCALE GENOMIC DNA]</scope>
    <source>
        <strain evidence="1">Daus_M_001</strain>
        <tissue evidence="1">Leg muscle</tissue>
    </source>
</reference>
<accession>A0ABQ9I5Z6</accession>
<proteinExistence type="predicted"/>
<sequence>MNNDVITVNLLEKGNWLHNSVNGYAAHVGRVIHQHEALKYQKENLQFNEAVIHMVLSGNHNCKFAEETQAFHFGATFMIKTLKLIFLIQHRASEPDLIVWTMVFMPYGLILNPY</sequence>
<evidence type="ECO:0000313" key="1">
    <source>
        <dbReference type="EMBL" id="KAJ8892065.1"/>
    </source>
</evidence>
<gene>
    <name evidence="1" type="ORF">PR048_004639</name>
</gene>
<organism evidence="1 2">
    <name type="scientific">Dryococelus australis</name>
    <dbReference type="NCBI Taxonomy" id="614101"/>
    <lineage>
        <taxon>Eukaryota</taxon>
        <taxon>Metazoa</taxon>
        <taxon>Ecdysozoa</taxon>
        <taxon>Arthropoda</taxon>
        <taxon>Hexapoda</taxon>
        <taxon>Insecta</taxon>
        <taxon>Pterygota</taxon>
        <taxon>Neoptera</taxon>
        <taxon>Polyneoptera</taxon>
        <taxon>Phasmatodea</taxon>
        <taxon>Verophasmatodea</taxon>
        <taxon>Anareolatae</taxon>
        <taxon>Phasmatidae</taxon>
        <taxon>Eurycanthinae</taxon>
        <taxon>Dryococelus</taxon>
    </lineage>
</organism>